<dbReference type="HOGENOM" id="CLU_3310644_0_0_6"/>
<sequence>MAAMGDVAATEAAVAGTDRKAPNVNALSANNRNTYERRR</sequence>
<dbReference type="KEGG" id="hch:HCH_03564"/>
<dbReference type="EMBL" id="CP000155">
    <property type="protein sequence ID" value="ABC30307.1"/>
    <property type="molecule type" value="Genomic_DNA"/>
</dbReference>
<proteinExistence type="predicted"/>
<accession>Q2SGB7</accession>
<evidence type="ECO:0000256" key="1">
    <source>
        <dbReference type="SAM" id="MobiDB-lite"/>
    </source>
</evidence>
<reference evidence="2 3" key="1">
    <citation type="journal article" date="2005" name="Nucleic Acids Res.">
        <title>Genomic blueprint of Hahella chejuensis, a marine microbe producing an algicidal agent.</title>
        <authorList>
            <person name="Jeong H."/>
            <person name="Yim J.H."/>
            <person name="Lee C."/>
            <person name="Choi S.-H."/>
            <person name="Park Y.K."/>
            <person name="Yoon S.H."/>
            <person name="Hur C.-G."/>
            <person name="Kang H.-Y."/>
            <person name="Kim D."/>
            <person name="Lee H.H."/>
            <person name="Park K.H."/>
            <person name="Park S.-H."/>
            <person name="Park H.-S."/>
            <person name="Lee H.K."/>
            <person name="Oh T.K."/>
            <person name="Kim J.F."/>
        </authorList>
    </citation>
    <scope>NUCLEOTIDE SEQUENCE [LARGE SCALE GENOMIC DNA]</scope>
    <source>
        <strain evidence="2 3">KCTC 2396</strain>
    </source>
</reference>
<dbReference type="AlphaFoldDB" id="Q2SGB7"/>
<gene>
    <name evidence="2" type="ordered locus">HCH_03564</name>
</gene>
<name>Q2SGB7_HAHCH</name>
<evidence type="ECO:0000313" key="2">
    <source>
        <dbReference type="EMBL" id="ABC30307.1"/>
    </source>
</evidence>
<feature type="region of interest" description="Disordered" evidence="1">
    <location>
        <begin position="1"/>
        <end position="39"/>
    </location>
</feature>
<keyword evidence="3" id="KW-1185">Reference proteome</keyword>
<protein>
    <submittedName>
        <fullName evidence="2">Uncharacterized protein</fullName>
    </submittedName>
</protein>
<dbReference type="Proteomes" id="UP000000238">
    <property type="component" value="Chromosome"/>
</dbReference>
<dbReference type="STRING" id="349521.HCH_03564"/>
<evidence type="ECO:0000313" key="3">
    <source>
        <dbReference type="Proteomes" id="UP000000238"/>
    </source>
</evidence>
<organism evidence="2 3">
    <name type="scientific">Hahella chejuensis (strain KCTC 2396)</name>
    <dbReference type="NCBI Taxonomy" id="349521"/>
    <lineage>
        <taxon>Bacteria</taxon>
        <taxon>Pseudomonadati</taxon>
        <taxon>Pseudomonadota</taxon>
        <taxon>Gammaproteobacteria</taxon>
        <taxon>Oceanospirillales</taxon>
        <taxon>Hahellaceae</taxon>
        <taxon>Hahella</taxon>
    </lineage>
</organism>